<reference evidence="1 2" key="1">
    <citation type="submission" date="2017-06" db="EMBL/GenBank/DDBJ databases">
        <authorList>
            <person name="Kim H.J."/>
            <person name="Triplett B.A."/>
        </authorList>
    </citation>
    <scope>NUCLEOTIDE SEQUENCE [LARGE SCALE GENOMIC DNA]</scope>
    <source>
        <strain evidence="1 2">DSM 45207</strain>
    </source>
</reference>
<accession>A0A238W4A3</accession>
<proteinExistence type="predicted"/>
<gene>
    <name evidence="1" type="ORF">SAMN06265360_10591</name>
</gene>
<dbReference type="RefSeq" id="WP_089300424.1">
    <property type="nucleotide sequence ID" value="NZ_FZNW01000005.1"/>
</dbReference>
<dbReference type="EMBL" id="FZNW01000005">
    <property type="protein sequence ID" value="SNR41227.1"/>
    <property type="molecule type" value="Genomic_DNA"/>
</dbReference>
<protein>
    <recommendedName>
        <fullName evidence="3">2OG-Fe(II) oxygenase superfamily protein</fullName>
    </recommendedName>
</protein>
<sequence length="187" mass="20394">MRALHPELDLGEPLRQAACSGGVFVSCALGEPFREVLAREIRDAPFEEMPDHVGVYGVRQHGGQFFVYGDDITGWPAIDRLRRELVGLVRDQGGDVGGAGWEPNEATVQRYPAEAGGIGVHRDGKRYRLLVAIFTVEGSAPLALCTDRDGTVAREWRTTPGSLTVLRGPGLGGARRISLTFRMSDRH</sequence>
<dbReference type="SUPFAM" id="SSF51197">
    <property type="entry name" value="Clavaminate synthase-like"/>
    <property type="match status" value="1"/>
</dbReference>
<keyword evidence="2" id="KW-1185">Reference proteome</keyword>
<dbReference type="InterPro" id="IPR037151">
    <property type="entry name" value="AlkB-like_sf"/>
</dbReference>
<evidence type="ECO:0000313" key="2">
    <source>
        <dbReference type="Proteomes" id="UP000198348"/>
    </source>
</evidence>
<organism evidence="1 2">
    <name type="scientific">Haloechinothrix alba</name>
    <dbReference type="NCBI Taxonomy" id="664784"/>
    <lineage>
        <taxon>Bacteria</taxon>
        <taxon>Bacillati</taxon>
        <taxon>Actinomycetota</taxon>
        <taxon>Actinomycetes</taxon>
        <taxon>Pseudonocardiales</taxon>
        <taxon>Pseudonocardiaceae</taxon>
        <taxon>Haloechinothrix</taxon>
    </lineage>
</organism>
<name>A0A238W4A3_9PSEU</name>
<evidence type="ECO:0008006" key="3">
    <source>
        <dbReference type="Google" id="ProtNLM"/>
    </source>
</evidence>
<dbReference type="Proteomes" id="UP000198348">
    <property type="component" value="Unassembled WGS sequence"/>
</dbReference>
<evidence type="ECO:0000313" key="1">
    <source>
        <dbReference type="EMBL" id="SNR41227.1"/>
    </source>
</evidence>
<dbReference type="PROSITE" id="PS51257">
    <property type="entry name" value="PROKAR_LIPOPROTEIN"/>
    <property type="match status" value="1"/>
</dbReference>
<dbReference type="Gene3D" id="2.60.120.590">
    <property type="entry name" value="Alpha-ketoglutarate-dependent dioxygenase AlkB-like"/>
    <property type="match status" value="1"/>
</dbReference>
<dbReference type="AlphaFoldDB" id="A0A238W4A3"/>
<dbReference type="OrthoDB" id="582442at2"/>